<dbReference type="InterPro" id="IPR000095">
    <property type="entry name" value="CRIB_dom"/>
</dbReference>
<dbReference type="PANTHER" id="PTHR45832:SF21">
    <property type="entry name" value="NON-SPECIFIC SERINE_THREONINE PROTEIN KINASE"/>
    <property type="match status" value="1"/>
</dbReference>
<dbReference type="Gene3D" id="3.30.200.20">
    <property type="entry name" value="Phosphorylase Kinase, domain 1"/>
    <property type="match status" value="1"/>
</dbReference>
<dbReference type="FunFam" id="1.10.510.10:FF:000011">
    <property type="entry name" value="Non-specific serine/threonine protein kinase"/>
    <property type="match status" value="1"/>
</dbReference>
<feature type="region of interest" description="Disordered" evidence="10">
    <location>
        <begin position="125"/>
        <end position="162"/>
    </location>
</feature>
<evidence type="ECO:0000256" key="10">
    <source>
        <dbReference type="SAM" id="MobiDB-lite"/>
    </source>
</evidence>
<evidence type="ECO:0000313" key="12">
    <source>
        <dbReference type="EMBL" id="CAF4850554.1"/>
    </source>
</evidence>
<dbReference type="CDD" id="cd06614">
    <property type="entry name" value="STKc_PAK"/>
    <property type="match status" value="1"/>
</dbReference>
<evidence type="ECO:0000256" key="7">
    <source>
        <dbReference type="ARBA" id="ARBA00022777"/>
    </source>
</evidence>
<dbReference type="InterPro" id="IPR036936">
    <property type="entry name" value="CRIB_dom_sf"/>
</dbReference>
<accession>A0A821S7L8</accession>
<evidence type="ECO:0000256" key="1">
    <source>
        <dbReference type="ARBA" id="ARBA00004496"/>
    </source>
</evidence>
<dbReference type="InterPro" id="IPR017441">
    <property type="entry name" value="Protein_kinase_ATP_BS"/>
</dbReference>
<evidence type="ECO:0000256" key="8">
    <source>
        <dbReference type="ARBA" id="ARBA00022840"/>
    </source>
</evidence>
<dbReference type="Gene3D" id="1.10.510.10">
    <property type="entry name" value="Transferase(Phosphotransferase) domain 1"/>
    <property type="match status" value="1"/>
</dbReference>
<organism evidence="12 13">
    <name type="scientific">Pieris macdunnoughi</name>
    <dbReference type="NCBI Taxonomy" id="345717"/>
    <lineage>
        <taxon>Eukaryota</taxon>
        <taxon>Metazoa</taxon>
        <taxon>Ecdysozoa</taxon>
        <taxon>Arthropoda</taxon>
        <taxon>Hexapoda</taxon>
        <taxon>Insecta</taxon>
        <taxon>Pterygota</taxon>
        <taxon>Neoptera</taxon>
        <taxon>Endopterygota</taxon>
        <taxon>Lepidoptera</taxon>
        <taxon>Glossata</taxon>
        <taxon>Ditrysia</taxon>
        <taxon>Papilionoidea</taxon>
        <taxon>Pieridae</taxon>
        <taxon>Pierinae</taxon>
        <taxon>Pieris</taxon>
    </lineage>
</organism>
<feature type="binding site" evidence="9">
    <location>
        <position position="253"/>
    </location>
    <ligand>
        <name>ATP</name>
        <dbReference type="ChEBI" id="CHEBI:30616"/>
    </ligand>
</feature>
<evidence type="ECO:0000259" key="11">
    <source>
        <dbReference type="PROSITE" id="PS50011"/>
    </source>
</evidence>
<keyword evidence="5" id="KW-0808">Transferase</keyword>
<keyword evidence="4" id="KW-0723">Serine/threonine-protein kinase</keyword>
<keyword evidence="3" id="KW-0963">Cytoplasm</keyword>
<keyword evidence="7" id="KW-0418">Kinase</keyword>
<dbReference type="EMBL" id="CAJOBZ010000016">
    <property type="protein sequence ID" value="CAF4850554.1"/>
    <property type="molecule type" value="Genomic_DNA"/>
</dbReference>
<dbReference type="Proteomes" id="UP000663880">
    <property type="component" value="Unassembled WGS sequence"/>
</dbReference>
<keyword evidence="6 9" id="KW-0547">Nucleotide-binding</keyword>
<dbReference type="InterPro" id="IPR051931">
    <property type="entry name" value="PAK3-like"/>
</dbReference>
<feature type="compositionally biased region" description="Low complexity" evidence="10">
    <location>
        <begin position="125"/>
        <end position="136"/>
    </location>
</feature>
<dbReference type="EC" id="2.7.11.1" evidence="2"/>
<name>A0A821S7L8_9NEOP</name>
<dbReference type="PROSITE" id="PS50011">
    <property type="entry name" value="PROTEIN_KINASE_DOM"/>
    <property type="match status" value="1"/>
</dbReference>
<dbReference type="AlphaFoldDB" id="A0A821S7L8"/>
<reference evidence="12" key="1">
    <citation type="submission" date="2021-02" db="EMBL/GenBank/DDBJ databases">
        <authorList>
            <person name="Steward A R."/>
        </authorList>
    </citation>
    <scope>NUCLEOTIDE SEQUENCE</scope>
</reference>
<feature type="domain" description="Protein kinase" evidence="11">
    <location>
        <begin position="224"/>
        <end position="474"/>
    </location>
</feature>
<dbReference type="InterPro" id="IPR000719">
    <property type="entry name" value="Prot_kinase_dom"/>
</dbReference>
<evidence type="ECO:0000313" key="13">
    <source>
        <dbReference type="Proteomes" id="UP000663880"/>
    </source>
</evidence>
<evidence type="ECO:0000256" key="6">
    <source>
        <dbReference type="ARBA" id="ARBA00022741"/>
    </source>
</evidence>
<evidence type="ECO:0000256" key="3">
    <source>
        <dbReference type="ARBA" id="ARBA00022490"/>
    </source>
</evidence>
<evidence type="ECO:0000256" key="5">
    <source>
        <dbReference type="ARBA" id="ARBA00022679"/>
    </source>
</evidence>
<evidence type="ECO:0000256" key="9">
    <source>
        <dbReference type="PROSITE-ProRule" id="PRU10141"/>
    </source>
</evidence>
<dbReference type="PROSITE" id="PS00107">
    <property type="entry name" value="PROTEIN_KINASE_ATP"/>
    <property type="match status" value="1"/>
</dbReference>
<dbReference type="GO" id="GO:0004674">
    <property type="term" value="F:protein serine/threonine kinase activity"/>
    <property type="evidence" value="ECO:0007669"/>
    <property type="project" value="UniProtKB-KW"/>
</dbReference>
<protein>
    <recommendedName>
        <fullName evidence="2">non-specific serine/threonine protein kinase</fullName>
        <ecNumber evidence="2">2.7.11.1</ecNumber>
    </recommendedName>
</protein>
<dbReference type="PANTHER" id="PTHR45832">
    <property type="entry name" value="SERINE/THREONINE-PROTEIN KINASE SAMKA-RELATED-RELATED"/>
    <property type="match status" value="1"/>
</dbReference>
<dbReference type="GO" id="GO:0005737">
    <property type="term" value="C:cytoplasm"/>
    <property type="evidence" value="ECO:0007669"/>
    <property type="project" value="UniProtKB-SubCell"/>
</dbReference>
<keyword evidence="8 9" id="KW-0067">ATP-binding</keyword>
<dbReference type="Pfam" id="PF00069">
    <property type="entry name" value="Pkinase"/>
    <property type="match status" value="1"/>
</dbReference>
<dbReference type="InterPro" id="IPR011009">
    <property type="entry name" value="Kinase-like_dom_sf"/>
</dbReference>
<sequence length="499" mass="55852">MTGRSGRGVFGKLFSKKQLNKDERVQEIGMPTNVKQHIHVSMNSETGMLEGLPASWLRQLNAQISPAEQSENPNAAIQAVAFHNFHVLKKEQAEKEPCKPIITEEAITKEGIEIKKFIAKKNAHQSQDSDISIGQSSEEDVGSSTDTLSQRQTMPAAPTKNSIKKKDAVMDLTAVVQDLTLIGTEPEESPILRKKELINAAMSDEEIYEELRRICNKDDPYVRFERVKQLGAGASGVVFVAIDSKDNSRVAIKDIDLTKQTKKDLILNEINVLKGFNHKNLVNFLDSFLSYDHLWVAMELLDGGSLTDVVTEVVMKEGQIAAVCRETLQAIAFLHSKGTIHRDIKSDNVLLGMDGTVKVTDFGFCANIVGDEKRQTMVGTPYWMAPEVVKRKQYGKKVDVWSLGIMAIEMIEGEPPYMKETPLRALYFIAAVGRPKIPRWDKLSPAFQDFLDKCLQVDADDRATAEELLEHPFLDCAMELRTLTPLIKAAQRILHKNYD</sequence>
<comment type="caution">
    <text evidence="12">The sequence shown here is derived from an EMBL/GenBank/DDBJ whole genome shotgun (WGS) entry which is preliminary data.</text>
</comment>
<dbReference type="SUPFAM" id="SSF56112">
    <property type="entry name" value="Protein kinase-like (PK-like)"/>
    <property type="match status" value="1"/>
</dbReference>
<dbReference type="SMART" id="SM00220">
    <property type="entry name" value="S_TKc"/>
    <property type="match status" value="1"/>
</dbReference>
<dbReference type="Pfam" id="PF00786">
    <property type="entry name" value="PBD"/>
    <property type="match status" value="1"/>
</dbReference>
<evidence type="ECO:0000256" key="2">
    <source>
        <dbReference type="ARBA" id="ARBA00012513"/>
    </source>
</evidence>
<comment type="subcellular location">
    <subcellularLocation>
        <location evidence="1">Cytoplasm</location>
    </subcellularLocation>
</comment>
<proteinExistence type="predicted"/>
<dbReference type="OrthoDB" id="1022360at2759"/>
<evidence type="ECO:0000256" key="4">
    <source>
        <dbReference type="ARBA" id="ARBA00022527"/>
    </source>
</evidence>
<keyword evidence="13" id="KW-1185">Reference proteome</keyword>
<dbReference type="Gene3D" id="3.90.810.10">
    <property type="entry name" value="CRIB domain"/>
    <property type="match status" value="1"/>
</dbReference>
<dbReference type="GO" id="GO:0005524">
    <property type="term" value="F:ATP binding"/>
    <property type="evidence" value="ECO:0007669"/>
    <property type="project" value="UniProtKB-UniRule"/>
</dbReference>
<feature type="compositionally biased region" description="Polar residues" evidence="10">
    <location>
        <begin position="142"/>
        <end position="153"/>
    </location>
</feature>
<gene>
    <name evidence="12" type="ORF">PMACD_LOCUS7007</name>
</gene>